<organism evidence="3 4">
    <name type="scientific">Leucocoprinus leucothites</name>
    <dbReference type="NCBI Taxonomy" id="201217"/>
    <lineage>
        <taxon>Eukaryota</taxon>
        <taxon>Fungi</taxon>
        <taxon>Dikarya</taxon>
        <taxon>Basidiomycota</taxon>
        <taxon>Agaricomycotina</taxon>
        <taxon>Agaricomycetes</taxon>
        <taxon>Agaricomycetidae</taxon>
        <taxon>Agaricales</taxon>
        <taxon>Agaricineae</taxon>
        <taxon>Agaricaceae</taxon>
        <taxon>Leucocoprinus</taxon>
    </lineage>
</organism>
<dbReference type="InterPro" id="IPR013103">
    <property type="entry name" value="RVT_2"/>
</dbReference>
<dbReference type="InterPro" id="IPR043502">
    <property type="entry name" value="DNA/RNA_pol_sf"/>
</dbReference>
<sequence length="181" mass="20720">MTVEEVEDEKGPGEEKEIPEPVEASVGDETTKTVSLDRDPVTYKEAMARPNAFEWRKAMAEELEEFTRKELFTEVARPKNHHVVGCKWVFKRKLDADGQVECYKARLVTQGFSQVEGIDYNETYAPVTKHATIRTLLAFAVKHQWYIHQMDAKAAFLNGDLDEKIYMKIPPGAKETDGLIW</sequence>
<dbReference type="EMBL" id="JAACJO010000045">
    <property type="protein sequence ID" value="KAF5345484.1"/>
    <property type="molecule type" value="Genomic_DNA"/>
</dbReference>
<keyword evidence="4" id="KW-1185">Reference proteome</keyword>
<feature type="compositionally biased region" description="Basic and acidic residues" evidence="1">
    <location>
        <begin position="9"/>
        <end position="19"/>
    </location>
</feature>
<dbReference type="AlphaFoldDB" id="A0A8H5CPD1"/>
<evidence type="ECO:0000313" key="4">
    <source>
        <dbReference type="Proteomes" id="UP000559027"/>
    </source>
</evidence>
<name>A0A8H5CPD1_9AGAR</name>
<protein>
    <recommendedName>
        <fullName evidence="2">Reverse transcriptase Ty1/copia-type domain-containing protein</fullName>
    </recommendedName>
</protein>
<reference evidence="3 4" key="1">
    <citation type="journal article" date="2020" name="ISME J.">
        <title>Uncovering the hidden diversity of litter-decomposition mechanisms in mushroom-forming fungi.</title>
        <authorList>
            <person name="Floudas D."/>
            <person name="Bentzer J."/>
            <person name="Ahren D."/>
            <person name="Johansson T."/>
            <person name="Persson P."/>
            <person name="Tunlid A."/>
        </authorList>
    </citation>
    <scope>NUCLEOTIDE SEQUENCE [LARGE SCALE GENOMIC DNA]</scope>
    <source>
        <strain evidence="3 4">CBS 146.42</strain>
    </source>
</reference>
<accession>A0A8H5CPD1</accession>
<feature type="domain" description="Reverse transcriptase Ty1/copia-type" evidence="2">
    <location>
        <begin position="70"/>
        <end position="174"/>
    </location>
</feature>
<dbReference type="Pfam" id="PF07727">
    <property type="entry name" value="RVT_2"/>
    <property type="match status" value="1"/>
</dbReference>
<dbReference type="SUPFAM" id="SSF56672">
    <property type="entry name" value="DNA/RNA polymerases"/>
    <property type="match status" value="1"/>
</dbReference>
<evidence type="ECO:0000313" key="3">
    <source>
        <dbReference type="EMBL" id="KAF5345484.1"/>
    </source>
</evidence>
<evidence type="ECO:0000256" key="1">
    <source>
        <dbReference type="SAM" id="MobiDB-lite"/>
    </source>
</evidence>
<gene>
    <name evidence="3" type="ORF">D9756_011379</name>
</gene>
<comment type="caution">
    <text evidence="3">The sequence shown here is derived from an EMBL/GenBank/DDBJ whole genome shotgun (WGS) entry which is preliminary data.</text>
</comment>
<dbReference type="Proteomes" id="UP000559027">
    <property type="component" value="Unassembled WGS sequence"/>
</dbReference>
<dbReference type="OrthoDB" id="3054497at2759"/>
<feature type="region of interest" description="Disordered" evidence="1">
    <location>
        <begin position="1"/>
        <end position="33"/>
    </location>
</feature>
<proteinExistence type="predicted"/>
<evidence type="ECO:0000259" key="2">
    <source>
        <dbReference type="Pfam" id="PF07727"/>
    </source>
</evidence>